<protein>
    <recommendedName>
        <fullName evidence="1">T6SS Transcription factor RovC-like DNA binding domain-containing protein</fullName>
    </recommendedName>
</protein>
<organism evidence="3 4">
    <name type="scientific">Caulobacter flavus</name>
    <dbReference type="NCBI Taxonomy" id="1679497"/>
    <lineage>
        <taxon>Bacteria</taxon>
        <taxon>Pseudomonadati</taxon>
        <taxon>Pseudomonadota</taxon>
        <taxon>Alphaproteobacteria</taxon>
        <taxon>Caulobacterales</taxon>
        <taxon>Caulobacteraceae</taxon>
        <taxon>Caulobacter</taxon>
    </lineage>
</organism>
<keyword evidence="5" id="KW-1185">Reference proteome</keyword>
<proteinExistence type="predicted"/>
<dbReference type="Proteomes" id="UP000281192">
    <property type="component" value="Chromosome"/>
</dbReference>
<dbReference type="Pfam" id="PF10074">
    <property type="entry name" value="RovC_DNA-bd"/>
    <property type="match status" value="1"/>
</dbReference>
<evidence type="ECO:0000313" key="5">
    <source>
        <dbReference type="Proteomes" id="UP000281192"/>
    </source>
</evidence>
<evidence type="ECO:0000313" key="2">
    <source>
        <dbReference type="EMBL" id="AYV48241.1"/>
    </source>
</evidence>
<name>A0A2N5CW11_9CAUL</name>
<dbReference type="OrthoDB" id="9800831at2"/>
<reference evidence="3 4" key="1">
    <citation type="submission" date="2017-12" db="EMBL/GenBank/DDBJ databases">
        <title>The genome sequence of Caulobacter flavus CGMCC1 15093.</title>
        <authorList>
            <person name="Gao J."/>
            <person name="Mao X."/>
            <person name="Sun J."/>
        </authorList>
    </citation>
    <scope>NUCLEOTIDE SEQUENCE [LARGE SCALE GENOMIC DNA]</scope>
    <source>
        <strain evidence="3 4">CGMCC1 15093</strain>
    </source>
</reference>
<evidence type="ECO:0000313" key="4">
    <source>
        <dbReference type="Proteomes" id="UP000234483"/>
    </source>
</evidence>
<reference evidence="2 5" key="2">
    <citation type="submission" date="2018-01" db="EMBL/GenBank/DDBJ databases">
        <title>Complete genome sequence of Caulobacter flavus RHGG3.</title>
        <authorList>
            <person name="Yang E."/>
        </authorList>
    </citation>
    <scope>NUCLEOTIDE SEQUENCE [LARGE SCALE GENOMIC DNA]</scope>
    <source>
        <strain evidence="2 5">RHGG3</strain>
    </source>
</reference>
<evidence type="ECO:0000313" key="3">
    <source>
        <dbReference type="EMBL" id="PLR17993.1"/>
    </source>
</evidence>
<dbReference type="AlphaFoldDB" id="A0A2N5CW11"/>
<evidence type="ECO:0000259" key="1">
    <source>
        <dbReference type="Pfam" id="PF10074"/>
    </source>
</evidence>
<dbReference type="KEGG" id="cfh:C1707_19340"/>
<dbReference type="EMBL" id="CP026100">
    <property type="protein sequence ID" value="AYV48241.1"/>
    <property type="molecule type" value="Genomic_DNA"/>
</dbReference>
<dbReference type="EMBL" id="PJRQ01000014">
    <property type="protein sequence ID" value="PLR17993.1"/>
    <property type="molecule type" value="Genomic_DNA"/>
</dbReference>
<dbReference type="InterPro" id="IPR018754">
    <property type="entry name" value="RovC-like_DNA-bd"/>
</dbReference>
<dbReference type="Proteomes" id="UP000234483">
    <property type="component" value="Unassembled WGS sequence"/>
</dbReference>
<gene>
    <name evidence="2" type="ORF">C1707_19340</name>
    <name evidence="3" type="ORF">CFHF_07810</name>
</gene>
<accession>A0A2N5CW11</accession>
<sequence length="216" mass="23087">MPTCAPYRRPPPQVERRWPAVGACDFPYPTTTNARDLATAWTPNADPSILLFAPAPIGPGLDPTISAPLPSPSRREPAPDADHLVFGAGPHAHVVRLLDALTPGQPVAVVVPLDAGLSARLAALERFGRWRLGEAVAGLHAARLTPHKQHRIGLMLRAVDARAAGASHRQLAQALYGAPRVAAEPWKTSSLRDATLRLARDGAVLVTHGYRRLLAL</sequence>
<feature type="domain" description="T6SS Transcription factor RovC-like DNA binding" evidence="1">
    <location>
        <begin position="110"/>
        <end position="214"/>
    </location>
</feature>